<evidence type="ECO:0000256" key="4">
    <source>
        <dbReference type="ARBA" id="ARBA00040565"/>
    </source>
</evidence>
<dbReference type="PANTHER" id="PTHR10746">
    <property type="entry name" value="50S RIBOSOMAL PROTEIN L4"/>
    <property type="match status" value="1"/>
</dbReference>
<dbReference type="InterPro" id="IPR023574">
    <property type="entry name" value="Ribosomal_uL4_dom_sf"/>
</dbReference>
<name>A0A5M6C9F9_9TREE</name>
<dbReference type="GeneID" id="43587069"/>
<dbReference type="GO" id="GO:0003735">
    <property type="term" value="F:structural constituent of ribosome"/>
    <property type="evidence" value="ECO:0007669"/>
    <property type="project" value="InterPro"/>
</dbReference>
<keyword evidence="3" id="KW-0687">Ribonucleoprotein</keyword>
<dbReference type="InterPro" id="IPR002136">
    <property type="entry name" value="Ribosomal_uL4"/>
</dbReference>
<evidence type="ECO:0000256" key="3">
    <source>
        <dbReference type="ARBA" id="ARBA00023274"/>
    </source>
</evidence>
<accession>A0A5M6C9F9</accession>
<comment type="similarity">
    <text evidence="1">Belongs to the universal ribosomal protein uL4 family.</text>
</comment>
<evidence type="ECO:0000256" key="5">
    <source>
        <dbReference type="SAM" id="MobiDB-lite"/>
    </source>
</evidence>
<dbReference type="AlphaFoldDB" id="A0A5M6C9F9"/>
<dbReference type="Gene3D" id="3.40.1370.10">
    <property type="match status" value="1"/>
</dbReference>
<reference evidence="6" key="1">
    <citation type="submission" date="2017-08" db="EMBL/GenBank/DDBJ databases">
        <authorList>
            <person name="Cuomo C."/>
            <person name="Billmyre B."/>
            <person name="Heitman J."/>
        </authorList>
    </citation>
    <scope>NUCLEOTIDE SEQUENCE</scope>
    <source>
        <strain evidence="6">CBS 12478</strain>
    </source>
</reference>
<dbReference type="RefSeq" id="XP_031862757.1">
    <property type="nucleotide sequence ID" value="XM_032002950.1"/>
</dbReference>
<evidence type="ECO:0000256" key="2">
    <source>
        <dbReference type="ARBA" id="ARBA00022980"/>
    </source>
</evidence>
<keyword evidence="7" id="KW-1185">Reference proteome</keyword>
<keyword evidence="2 6" id="KW-0689">Ribosomal protein</keyword>
<dbReference type="Proteomes" id="UP000322225">
    <property type="component" value="Chromosome 1"/>
</dbReference>
<evidence type="ECO:0000313" key="7">
    <source>
        <dbReference type="Proteomes" id="UP000322225"/>
    </source>
</evidence>
<feature type="compositionally biased region" description="Acidic residues" evidence="5">
    <location>
        <begin position="62"/>
        <end position="71"/>
    </location>
</feature>
<organism evidence="6 7">
    <name type="scientific">Kwoniella shandongensis</name>
    <dbReference type="NCBI Taxonomy" id="1734106"/>
    <lineage>
        <taxon>Eukaryota</taxon>
        <taxon>Fungi</taxon>
        <taxon>Dikarya</taxon>
        <taxon>Basidiomycota</taxon>
        <taxon>Agaricomycotina</taxon>
        <taxon>Tremellomycetes</taxon>
        <taxon>Tremellales</taxon>
        <taxon>Cryptococcaceae</taxon>
        <taxon>Kwoniella</taxon>
    </lineage>
</organism>
<dbReference type="EMBL" id="CP144051">
    <property type="protein sequence ID" value="WWD15964.1"/>
    <property type="molecule type" value="Genomic_DNA"/>
</dbReference>
<dbReference type="OrthoDB" id="275876at2759"/>
<feature type="region of interest" description="Disordered" evidence="5">
    <location>
        <begin position="35"/>
        <end position="71"/>
    </location>
</feature>
<protein>
    <recommendedName>
        <fullName evidence="4">Large ribosomal subunit protein uL4m</fullName>
    </recommendedName>
</protein>
<dbReference type="KEGG" id="ksn:43587069"/>
<reference evidence="6" key="2">
    <citation type="submission" date="2024-01" db="EMBL/GenBank/DDBJ databases">
        <title>Comparative genomics of Cryptococcus and Kwoniella reveals pathogenesis evolution and contrasting modes of karyotype evolution via chromosome fusion or intercentromeric recombination.</title>
        <authorList>
            <person name="Coelho M.A."/>
            <person name="David-Palma M."/>
            <person name="Shea T."/>
            <person name="Bowers K."/>
            <person name="McGinley-Smith S."/>
            <person name="Mohammad A.W."/>
            <person name="Gnirke A."/>
            <person name="Yurkov A.M."/>
            <person name="Nowrousian M."/>
            <person name="Sun S."/>
            <person name="Cuomo C.A."/>
            <person name="Heitman J."/>
        </authorList>
    </citation>
    <scope>NUCLEOTIDE SEQUENCE</scope>
    <source>
        <strain evidence="6">CBS 12478</strain>
    </source>
</reference>
<gene>
    <name evidence="6" type="ORF">CI109_100388</name>
</gene>
<dbReference type="Pfam" id="PF00573">
    <property type="entry name" value="Ribosomal_L4"/>
    <property type="match status" value="1"/>
</dbReference>
<feature type="region of interest" description="Disordered" evidence="5">
    <location>
        <begin position="172"/>
        <end position="211"/>
    </location>
</feature>
<evidence type="ECO:0000313" key="6">
    <source>
        <dbReference type="EMBL" id="WWD15964.1"/>
    </source>
</evidence>
<dbReference type="GO" id="GO:0006412">
    <property type="term" value="P:translation"/>
    <property type="evidence" value="ECO:0007669"/>
    <property type="project" value="InterPro"/>
</dbReference>
<dbReference type="GO" id="GO:1990904">
    <property type="term" value="C:ribonucleoprotein complex"/>
    <property type="evidence" value="ECO:0007669"/>
    <property type="project" value="UniProtKB-KW"/>
</dbReference>
<dbReference type="SUPFAM" id="SSF52166">
    <property type="entry name" value="Ribosomal protein L4"/>
    <property type="match status" value="1"/>
</dbReference>
<dbReference type="InterPro" id="IPR013005">
    <property type="entry name" value="Ribosomal_uL4-like"/>
</dbReference>
<dbReference type="PANTHER" id="PTHR10746:SF6">
    <property type="entry name" value="LARGE RIBOSOMAL SUBUNIT PROTEIN UL4M"/>
    <property type="match status" value="1"/>
</dbReference>
<sequence>MKSAARLIPTLSQPLRASARPICLSLLSRPIAGPSTLSLPRRHATTTSLSPSGAAPAQTTEAQEELNEEDFPSNVTFEELSEEADEEIERALGRSDADLATFFPSQTSVHEPILLPVSSLASTTPTLPSPSETVISLPPDIFAQPIRRDILHRCVVWYLSLLRSGTASTKTRSSVAYSGRKMRPQKGTGRARQGDAGAGTRRGGAPIFPIQPKNWAQSLPRKVRELGLRIALSSKLSSGVLRVVENLNEGEWTGTAEARRALCDSLVYPGSTSTSSPVDLEPIIPLNASEGEQTAETGTSSSVESAVTEVQVLSRFGRVEDLSILFLFSPNKPHEEIDAFHRVVRNVPGIEVMSTDEVQVYHVLKYKWLVLEGGAVDALSGFEILEDEGLEMLAEDVDGDVRAIA</sequence>
<dbReference type="GO" id="GO:0005840">
    <property type="term" value="C:ribosome"/>
    <property type="evidence" value="ECO:0007669"/>
    <property type="project" value="UniProtKB-KW"/>
</dbReference>
<evidence type="ECO:0000256" key="1">
    <source>
        <dbReference type="ARBA" id="ARBA00010528"/>
    </source>
</evidence>
<proteinExistence type="inferred from homology"/>